<evidence type="ECO:0000256" key="1">
    <source>
        <dbReference type="SAM" id="Phobius"/>
    </source>
</evidence>
<feature type="transmembrane region" description="Helical" evidence="1">
    <location>
        <begin position="50"/>
        <end position="72"/>
    </location>
</feature>
<keyword evidence="1" id="KW-0812">Transmembrane</keyword>
<dbReference type="AlphaFoldDB" id="A0AAD7FPC7"/>
<gene>
    <name evidence="2" type="ORF">FB45DRAFT_1026174</name>
</gene>
<keyword evidence="1" id="KW-0472">Membrane</keyword>
<protein>
    <submittedName>
        <fullName evidence="2">Uncharacterized protein</fullName>
    </submittedName>
</protein>
<proteinExistence type="predicted"/>
<dbReference type="EMBL" id="JARKIF010000007">
    <property type="protein sequence ID" value="KAJ7635286.1"/>
    <property type="molecule type" value="Genomic_DNA"/>
</dbReference>
<name>A0AAD7FPC7_9AGAR</name>
<keyword evidence="3" id="KW-1185">Reference proteome</keyword>
<reference evidence="2" key="1">
    <citation type="submission" date="2023-03" db="EMBL/GenBank/DDBJ databases">
        <title>Massive genome expansion in bonnet fungi (Mycena s.s.) driven by repeated elements and novel gene families across ecological guilds.</title>
        <authorList>
            <consortium name="Lawrence Berkeley National Laboratory"/>
            <person name="Harder C.B."/>
            <person name="Miyauchi S."/>
            <person name="Viragh M."/>
            <person name="Kuo A."/>
            <person name="Thoen E."/>
            <person name="Andreopoulos B."/>
            <person name="Lu D."/>
            <person name="Skrede I."/>
            <person name="Drula E."/>
            <person name="Henrissat B."/>
            <person name="Morin E."/>
            <person name="Kohler A."/>
            <person name="Barry K."/>
            <person name="LaButti K."/>
            <person name="Morin E."/>
            <person name="Salamov A."/>
            <person name="Lipzen A."/>
            <person name="Mereny Z."/>
            <person name="Hegedus B."/>
            <person name="Baldrian P."/>
            <person name="Stursova M."/>
            <person name="Weitz H."/>
            <person name="Taylor A."/>
            <person name="Grigoriev I.V."/>
            <person name="Nagy L.G."/>
            <person name="Martin F."/>
            <person name="Kauserud H."/>
        </authorList>
    </citation>
    <scope>NUCLEOTIDE SEQUENCE</scope>
    <source>
        <strain evidence="2">9284</strain>
    </source>
</reference>
<organism evidence="2 3">
    <name type="scientific">Roridomyces roridus</name>
    <dbReference type="NCBI Taxonomy" id="1738132"/>
    <lineage>
        <taxon>Eukaryota</taxon>
        <taxon>Fungi</taxon>
        <taxon>Dikarya</taxon>
        <taxon>Basidiomycota</taxon>
        <taxon>Agaricomycotina</taxon>
        <taxon>Agaricomycetes</taxon>
        <taxon>Agaricomycetidae</taxon>
        <taxon>Agaricales</taxon>
        <taxon>Marasmiineae</taxon>
        <taxon>Mycenaceae</taxon>
        <taxon>Roridomyces</taxon>
    </lineage>
</organism>
<dbReference type="Proteomes" id="UP001221142">
    <property type="component" value="Unassembled WGS sequence"/>
</dbReference>
<evidence type="ECO:0000313" key="3">
    <source>
        <dbReference type="Proteomes" id="UP001221142"/>
    </source>
</evidence>
<comment type="caution">
    <text evidence="2">The sequence shown here is derived from an EMBL/GenBank/DDBJ whole genome shotgun (WGS) entry which is preliminary data.</text>
</comment>
<keyword evidence="1" id="KW-1133">Transmembrane helix</keyword>
<accession>A0AAD7FPC7</accession>
<sequence length="89" mass="9533">MNGIPLHPIKNKDLLVPDEEPVLMVSEGTPPSPTGGAAEGISILGVYNKAIMATLYVAFVLSCLSSVSSLMIEWRSIKTKEFKEAVDAD</sequence>
<evidence type="ECO:0000313" key="2">
    <source>
        <dbReference type="EMBL" id="KAJ7635286.1"/>
    </source>
</evidence>